<sequence length="573" mass="65602">MQLYTHTLINYTHNHPYSQPVSANKQMECIVPKEISKIFYGLGTLPMTNLAVVKTIYYNNCVQTGNNTFFLHNNLLIDYNKINEFQTLEPSKHCEREHYQIVDNPNITFFMSELTDTYHKSIATQIMKKYNDNFYKITKNCTLTTHGKKKDDSLVDSPSAFDTSLKTFRTPIRSKSQIPKPIQKTEDVTSQQRTKCEDELRKCNSKLEIIKENSINKQVIADLETTINGVDDEIRKQSREINVLTQSITLMIKDIQNLPRYDDSNTIKNLQAIMTDLEVVSNQIKTNDEHMIKKLRTIENNLNQPSKIDASAKETQSVIQSKLNEIEKTIKSLTINSSNGDLETIKAMLKEITKLTKSDTHIKKSEWEKILHFVNEITNFETPEDGIPASVASIMSIIVAGIAKSGINKVMTAKTTNKEVVKNDYKIINETNKPITRRKEGLFSTRIALIHNSQQNNTAINIKIDNKTVLTLIDTGANTSIITKDLYETLSNDQKKKIQQTKDDMLTVTNEKLNTLGKTYIKILDYWIECHVTEEDIPYKLIIGTNAIQQFGELSINYKTNTVKFDDLTFFRA</sequence>
<proteinExistence type="predicted"/>
<keyword evidence="1" id="KW-0378">Hydrolase</keyword>
<reference evidence="4" key="1">
    <citation type="submission" date="2014-07" db="EMBL/GenBank/DDBJ databases">
        <authorList>
            <person name="Martin A.A"/>
            <person name="De Silva N."/>
        </authorList>
    </citation>
    <scope>NUCLEOTIDE SEQUENCE</scope>
</reference>
<keyword evidence="4" id="KW-1185">Reference proteome</keyword>
<feature type="coiled-coil region" evidence="2">
    <location>
        <begin position="193"/>
        <end position="240"/>
    </location>
</feature>
<accession>A0A0K0FSL7</accession>
<feature type="domain" description="Retropepsins" evidence="3">
    <location>
        <begin position="455"/>
        <end position="552"/>
    </location>
</feature>
<organism evidence="4 5">
    <name type="scientific">Strongyloides venezuelensis</name>
    <name type="common">Threadworm</name>
    <dbReference type="NCBI Taxonomy" id="75913"/>
    <lineage>
        <taxon>Eukaryota</taxon>
        <taxon>Metazoa</taxon>
        <taxon>Ecdysozoa</taxon>
        <taxon>Nematoda</taxon>
        <taxon>Chromadorea</taxon>
        <taxon>Rhabditida</taxon>
        <taxon>Tylenchina</taxon>
        <taxon>Panagrolaimomorpha</taxon>
        <taxon>Strongyloidoidea</taxon>
        <taxon>Strongyloididae</taxon>
        <taxon>Strongyloides</taxon>
    </lineage>
</organism>
<dbReference type="AlphaFoldDB" id="A0A0K0FSL7"/>
<keyword evidence="2" id="KW-0175">Coiled coil</keyword>
<protein>
    <submittedName>
        <fullName evidence="5">RVP domain-containing protein</fullName>
    </submittedName>
</protein>
<evidence type="ECO:0000256" key="1">
    <source>
        <dbReference type="ARBA" id="ARBA00022801"/>
    </source>
</evidence>
<evidence type="ECO:0000313" key="5">
    <source>
        <dbReference type="WBParaSite" id="SVE_1387700.1"/>
    </source>
</evidence>
<dbReference type="Proteomes" id="UP000035680">
    <property type="component" value="Unassembled WGS sequence"/>
</dbReference>
<dbReference type="SUPFAM" id="SSF50630">
    <property type="entry name" value="Acid proteases"/>
    <property type="match status" value="1"/>
</dbReference>
<dbReference type="Pfam" id="PF00077">
    <property type="entry name" value="RVP"/>
    <property type="match status" value="1"/>
</dbReference>
<dbReference type="InterPro" id="IPR021109">
    <property type="entry name" value="Peptidase_aspartic_dom_sf"/>
</dbReference>
<evidence type="ECO:0000259" key="3">
    <source>
        <dbReference type="Pfam" id="PF00077"/>
    </source>
</evidence>
<dbReference type="InterPro" id="IPR018061">
    <property type="entry name" value="Retropepsins"/>
</dbReference>
<evidence type="ECO:0000313" key="4">
    <source>
        <dbReference type="Proteomes" id="UP000035680"/>
    </source>
</evidence>
<dbReference type="Gene3D" id="2.40.70.10">
    <property type="entry name" value="Acid Proteases"/>
    <property type="match status" value="1"/>
</dbReference>
<dbReference type="WBParaSite" id="SVE_1387700.1">
    <property type="protein sequence ID" value="SVE_1387700.1"/>
    <property type="gene ID" value="SVE_1387700"/>
</dbReference>
<reference evidence="5" key="2">
    <citation type="submission" date="2015-08" db="UniProtKB">
        <authorList>
            <consortium name="WormBaseParasite"/>
        </authorList>
    </citation>
    <scope>IDENTIFICATION</scope>
</reference>
<name>A0A0K0FSL7_STRVS</name>
<dbReference type="CDD" id="cd00303">
    <property type="entry name" value="retropepsin_like"/>
    <property type="match status" value="1"/>
</dbReference>
<evidence type="ECO:0000256" key="2">
    <source>
        <dbReference type="SAM" id="Coils"/>
    </source>
</evidence>
<dbReference type="GO" id="GO:0016787">
    <property type="term" value="F:hydrolase activity"/>
    <property type="evidence" value="ECO:0007669"/>
    <property type="project" value="UniProtKB-KW"/>
</dbReference>